<name>A0AAV2KVH3_KNICA</name>
<evidence type="ECO:0000256" key="2">
    <source>
        <dbReference type="ARBA" id="ARBA00022723"/>
    </source>
</evidence>
<evidence type="ECO:0000256" key="5">
    <source>
        <dbReference type="ARBA" id="ARBA00023242"/>
    </source>
</evidence>
<dbReference type="PANTHER" id="PTHR12322">
    <property type="entry name" value="DOUBLESEX AND MAB-3 RELATED TRANSCRIPTION FACTOR DMRT"/>
    <property type="match status" value="1"/>
</dbReference>
<dbReference type="Gene3D" id="4.10.1040.10">
    <property type="entry name" value="DM DNA-binding domain"/>
    <property type="match status" value="1"/>
</dbReference>
<dbReference type="AlphaFoldDB" id="A0AAV2KVH3"/>
<dbReference type="Proteomes" id="UP001497482">
    <property type="component" value="Chromosome 2"/>
</dbReference>
<organism evidence="9 10">
    <name type="scientific">Knipowitschia caucasica</name>
    <name type="common">Caucasian dwarf goby</name>
    <name type="synonym">Pomatoschistus caucasicus</name>
    <dbReference type="NCBI Taxonomy" id="637954"/>
    <lineage>
        <taxon>Eukaryota</taxon>
        <taxon>Metazoa</taxon>
        <taxon>Chordata</taxon>
        <taxon>Craniata</taxon>
        <taxon>Vertebrata</taxon>
        <taxon>Euteleostomi</taxon>
        <taxon>Actinopterygii</taxon>
        <taxon>Neopterygii</taxon>
        <taxon>Teleostei</taxon>
        <taxon>Neoteleostei</taxon>
        <taxon>Acanthomorphata</taxon>
        <taxon>Gobiaria</taxon>
        <taxon>Gobiiformes</taxon>
        <taxon>Gobioidei</taxon>
        <taxon>Gobiidae</taxon>
        <taxon>Gobiinae</taxon>
        <taxon>Knipowitschia</taxon>
    </lineage>
</organism>
<feature type="domain" description="DM" evidence="8">
    <location>
        <begin position="89"/>
        <end position="136"/>
    </location>
</feature>
<evidence type="ECO:0000256" key="7">
    <source>
        <dbReference type="SAM" id="MobiDB-lite"/>
    </source>
</evidence>
<dbReference type="InterPro" id="IPR026607">
    <property type="entry name" value="DMRT"/>
</dbReference>
<dbReference type="GO" id="GO:0046872">
    <property type="term" value="F:metal ion binding"/>
    <property type="evidence" value="ECO:0007669"/>
    <property type="project" value="UniProtKB-KW"/>
</dbReference>
<comment type="similarity">
    <text evidence="1">Belongs to the DMRT family.</text>
</comment>
<protein>
    <recommendedName>
        <fullName evidence="8">DM domain-containing protein</fullName>
    </recommendedName>
</protein>
<dbReference type="InterPro" id="IPR001275">
    <property type="entry name" value="DM_DNA-bd"/>
</dbReference>
<sequence length="298" mass="32904">MSSHPEQVLKPPDSGLEPPPDGSLKPPPDRSVKPPPDRSLKSPPDRSLEPPPCASLKPSPDSDPKPVPDTDTGPAPHELRTVMARSPKCARCRNHGVVSCLKGHKRLCRWRDCRCDCCLLVVERQRVMAAQVALRRQQAADVAKAHGQGARVVRCAAPVRRTAYQRYSSTVEPACSLSKSLLQGLKPTSPVSDSSPYWSKHAPLSFPCPSISARMRKRRTFADKELDKAMLQRELEQNNLHGNQDCPSPSLLPPPPPPPRPIPTFVPVFKCKPLFECDFHVYHLLRGPAQILTNTMAC</sequence>
<dbReference type="SMART" id="SM00301">
    <property type="entry name" value="DM"/>
    <property type="match status" value="1"/>
</dbReference>
<feature type="DNA-binding region" description="DM" evidence="6">
    <location>
        <begin position="89"/>
        <end position="136"/>
    </location>
</feature>
<gene>
    <name evidence="9" type="ORF">KC01_LOCUS21942</name>
</gene>
<evidence type="ECO:0000313" key="10">
    <source>
        <dbReference type="Proteomes" id="UP001497482"/>
    </source>
</evidence>
<keyword evidence="2 6" id="KW-0479">Metal-binding</keyword>
<keyword evidence="3 6" id="KW-0862">Zinc</keyword>
<evidence type="ECO:0000259" key="8">
    <source>
        <dbReference type="PROSITE" id="PS50809"/>
    </source>
</evidence>
<accession>A0AAV2KVH3</accession>
<comment type="subcellular location">
    <subcellularLocation>
        <location evidence="6">Nucleus</location>
    </subcellularLocation>
</comment>
<reference evidence="9 10" key="1">
    <citation type="submission" date="2024-04" db="EMBL/GenBank/DDBJ databases">
        <authorList>
            <person name="Waldvogel A.-M."/>
            <person name="Schoenle A."/>
        </authorList>
    </citation>
    <scope>NUCLEOTIDE SEQUENCE [LARGE SCALE GENOMIC DNA]</scope>
</reference>
<dbReference type="PROSITE" id="PS50809">
    <property type="entry name" value="DM_2"/>
    <property type="match status" value="1"/>
</dbReference>
<proteinExistence type="inferred from homology"/>
<dbReference type="Pfam" id="PF00751">
    <property type="entry name" value="DM"/>
    <property type="match status" value="1"/>
</dbReference>
<evidence type="ECO:0000256" key="4">
    <source>
        <dbReference type="ARBA" id="ARBA00023125"/>
    </source>
</evidence>
<feature type="region of interest" description="Disordered" evidence="7">
    <location>
        <begin position="1"/>
        <end position="77"/>
    </location>
</feature>
<keyword evidence="5 6" id="KW-0539">Nucleus</keyword>
<evidence type="ECO:0000256" key="3">
    <source>
        <dbReference type="ARBA" id="ARBA00022833"/>
    </source>
</evidence>
<dbReference type="EMBL" id="OZ035824">
    <property type="protein sequence ID" value="CAL1592728.1"/>
    <property type="molecule type" value="Genomic_DNA"/>
</dbReference>
<keyword evidence="10" id="KW-1185">Reference proteome</keyword>
<dbReference type="GO" id="GO:0007548">
    <property type="term" value="P:sex differentiation"/>
    <property type="evidence" value="ECO:0007669"/>
    <property type="project" value="TreeGrafter"/>
</dbReference>
<dbReference type="PANTHER" id="PTHR12322:SF53">
    <property type="entry name" value="DOUBLESEX-MAB RELATED 11E"/>
    <property type="match status" value="1"/>
</dbReference>
<dbReference type="GO" id="GO:0005634">
    <property type="term" value="C:nucleus"/>
    <property type="evidence" value="ECO:0007669"/>
    <property type="project" value="UniProtKB-SubCell"/>
</dbReference>
<evidence type="ECO:0000256" key="1">
    <source>
        <dbReference type="ARBA" id="ARBA00006834"/>
    </source>
</evidence>
<dbReference type="InterPro" id="IPR036407">
    <property type="entry name" value="DM_DNA-bd_sf"/>
</dbReference>
<dbReference type="GO" id="GO:0000981">
    <property type="term" value="F:DNA-binding transcription factor activity, RNA polymerase II-specific"/>
    <property type="evidence" value="ECO:0007669"/>
    <property type="project" value="TreeGrafter"/>
</dbReference>
<evidence type="ECO:0000256" key="6">
    <source>
        <dbReference type="PROSITE-ProRule" id="PRU00070"/>
    </source>
</evidence>
<dbReference type="PROSITE" id="PS40000">
    <property type="entry name" value="DM_1"/>
    <property type="match status" value="1"/>
</dbReference>
<dbReference type="GO" id="GO:0000978">
    <property type="term" value="F:RNA polymerase II cis-regulatory region sequence-specific DNA binding"/>
    <property type="evidence" value="ECO:0007669"/>
    <property type="project" value="TreeGrafter"/>
</dbReference>
<dbReference type="SUPFAM" id="SSF82927">
    <property type="entry name" value="Cysteine-rich DNA binding domain, (DM domain)"/>
    <property type="match status" value="1"/>
</dbReference>
<feature type="compositionally biased region" description="Pro residues" evidence="7">
    <location>
        <begin position="250"/>
        <end position="259"/>
    </location>
</feature>
<feature type="compositionally biased region" description="Basic and acidic residues" evidence="7">
    <location>
        <begin position="27"/>
        <end position="48"/>
    </location>
</feature>
<evidence type="ECO:0000313" key="9">
    <source>
        <dbReference type="EMBL" id="CAL1592728.1"/>
    </source>
</evidence>
<feature type="region of interest" description="Disordered" evidence="7">
    <location>
        <begin position="239"/>
        <end position="259"/>
    </location>
</feature>
<keyword evidence="4 6" id="KW-0238">DNA-binding</keyword>
<dbReference type="FunFam" id="4.10.1040.10:FF:000001">
    <property type="entry name" value="doublesex- and mab-3-related transcription factor 1"/>
    <property type="match status" value="1"/>
</dbReference>